<dbReference type="GO" id="GO:0008168">
    <property type="term" value="F:methyltransferase activity"/>
    <property type="evidence" value="ECO:0007669"/>
    <property type="project" value="UniProtKB-KW"/>
</dbReference>
<dbReference type="InterPro" id="IPR029063">
    <property type="entry name" value="SAM-dependent_MTases_sf"/>
</dbReference>
<dbReference type="EMBL" id="JADIMM010000111">
    <property type="protein sequence ID" value="MBO8458519.1"/>
    <property type="molecule type" value="Genomic_DNA"/>
</dbReference>
<reference evidence="2" key="1">
    <citation type="submission" date="2020-10" db="EMBL/GenBank/DDBJ databases">
        <authorList>
            <person name="Gilroy R."/>
        </authorList>
    </citation>
    <scope>NUCLEOTIDE SEQUENCE</scope>
    <source>
        <strain evidence="2">10532</strain>
    </source>
</reference>
<dbReference type="Pfam" id="PF13847">
    <property type="entry name" value="Methyltransf_31"/>
    <property type="match status" value="1"/>
</dbReference>
<comment type="caution">
    <text evidence="2">The sequence shown here is derived from an EMBL/GenBank/DDBJ whole genome shotgun (WGS) entry which is preliminary data.</text>
</comment>
<evidence type="ECO:0000259" key="1">
    <source>
        <dbReference type="Pfam" id="PF13847"/>
    </source>
</evidence>
<keyword evidence="2" id="KW-0489">Methyltransferase</keyword>
<dbReference type="SUPFAM" id="SSF53335">
    <property type="entry name" value="S-adenosyl-L-methionine-dependent methyltransferases"/>
    <property type="match status" value="1"/>
</dbReference>
<dbReference type="InterPro" id="IPR025714">
    <property type="entry name" value="Methyltranfer_dom"/>
</dbReference>
<dbReference type="GO" id="GO:0032259">
    <property type="term" value="P:methylation"/>
    <property type="evidence" value="ECO:0007669"/>
    <property type="project" value="UniProtKB-KW"/>
</dbReference>
<evidence type="ECO:0000313" key="2">
    <source>
        <dbReference type="EMBL" id="MBO8458519.1"/>
    </source>
</evidence>
<proteinExistence type="predicted"/>
<dbReference type="Gene3D" id="2.20.25.110">
    <property type="entry name" value="S-adenosyl-L-methionine-dependent methyltransferases"/>
    <property type="match status" value="1"/>
</dbReference>
<organism evidence="2 3">
    <name type="scientific">Candidatus Gallitreponema excrementavium</name>
    <dbReference type="NCBI Taxonomy" id="2840840"/>
    <lineage>
        <taxon>Bacteria</taxon>
        <taxon>Pseudomonadati</taxon>
        <taxon>Spirochaetota</taxon>
        <taxon>Spirochaetia</taxon>
        <taxon>Spirochaetales</taxon>
        <taxon>Candidatus Gallitreponema</taxon>
    </lineage>
</organism>
<dbReference type="Proteomes" id="UP000823638">
    <property type="component" value="Unassembled WGS sequence"/>
</dbReference>
<accession>A0A9D9HQN8</accession>
<gene>
    <name evidence="2" type="ORF">IAA81_09890</name>
</gene>
<feature type="domain" description="Methyltransferase" evidence="1">
    <location>
        <begin position="40"/>
        <end position="148"/>
    </location>
</feature>
<sequence length="249" mass="29075">MDFYTVLQEYYDELFPLQTKCIDFLVGIRNKGIIKYDGICKVLDTCCFTATIDHALVRQNFDVTGIDDKKEMIVIADRRKKIPFSNSRFFEMSLLDISRYFAKDSFDIIFSFLPCCGYLKDRTLVKKFLYDLRIILKDSGIFIAHLFNHDYFIDNKTFEFPPRESPRVKLTRKLVESSKSGIMEYRGTLSFSDNKRKQVTTSFPVCRIKRDEFASYANEAGFSCQFYSDFEFSPVKKDSVCILGILKPI</sequence>
<dbReference type="Gene3D" id="3.40.50.150">
    <property type="entry name" value="Vaccinia Virus protein VP39"/>
    <property type="match status" value="1"/>
</dbReference>
<reference evidence="2" key="2">
    <citation type="journal article" date="2021" name="PeerJ">
        <title>Extensive microbial diversity within the chicken gut microbiome revealed by metagenomics and culture.</title>
        <authorList>
            <person name="Gilroy R."/>
            <person name="Ravi A."/>
            <person name="Getino M."/>
            <person name="Pursley I."/>
            <person name="Horton D.L."/>
            <person name="Alikhan N.F."/>
            <person name="Baker D."/>
            <person name="Gharbi K."/>
            <person name="Hall N."/>
            <person name="Watson M."/>
            <person name="Adriaenssens E.M."/>
            <person name="Foster-Nyarko E."/>
            <person name="Jarju S."/>
            <person name="Secka A."/>
            <person name="Antonio M."/>
            <person name="Oren A."/>
            <person name="Chaudhuri R.R."/>
            <person name="La Ragione R."/>
            <person name="Hildebrand F."/>
            <person name="Pallen M.J."/>
        </authorList>
    </citation>
    <scope>NUCLEOTIDE SEQUENCE</scope>
    <source>
        <strain evidence="2">10532</strain>
    </source>
</reference>
<dbReference type="CDD" id="cd02440">
    <property type="entry name" value="AdoMet_MTases"/>
    <property type="match status" value="1"/>
</dbReference>
<evidence type="ECO:0000313" key="3">
    <source>
        <dbReference type="Proteomes" id="UP000823638"/>
    </source>
</evidence>
<name>A0A9D9HQN8_9SPIR</name>
<protein>
    <submittedName>
        <fullName evidence="2">Methyltransferase domain-containing protein</fullName>
    </submittedName>
</protein>
<dbReference type="AlphaFoldDB" id="A0A9D9HQN8"/>
<keyword evidence="2" id="KW-0808">Transferase</keyword>